<dbReference type="Gene3D" id="3.50.50.60">
    <property type="entry name" value="FAD/NAD(P)-binding domain"/>
    <property type="match status" value="2"/>
</dbReference>
<keyword evidence="4" id="KW-1185">Reference proteome</keyword>
<organism evidence="3 4">
    <name type="scientific">Clostridium fungisolvens</name>
    <dbReference type="NCBI Taxonomy" id="1604897"/>
    <lineage>
        <taxon>Bacteria</taxon>
        <taxon>Bacillati</taxon>
        <taxon>Bacillota</taxon>
        <taxon>Clostridia</taxon>
        <taxon>Eubacteriales</taxon>
        <taxon>Clostridiaceae</taxon>
        <taxon>Clostridium</taxon>
    </lineage>
</organism>
<evidence type="ECO:0000313" key="3">
    <source>
        <dbReference type="EMBL" id="GFP77507.1"/>
    </source>
</evidence>
<protein>
    <submittedName>
        <fullName evidence="3">Thioredoxin reductase</fullName>
    </submittedName>
</protein>
<comment type="caution">
    <text evidence="3">The sequence shown here is derived from an EMBL/GenBank/DDBJ whole genome shotgun (WGS) entry which is preliminary data.</text>
</comment>
<dbReference type="Pfam" id="PF07992">
    <property type="entry name" value="Pyr_redox_2"/>
    <property type="match status" value="1"/>
</dbReference>
<feature type="domain" description="FAD/NAD(P)-binding" evidence="2">
    <location>
        <begin position="4"/>
        <end position="300"/>
    </location>
</feature>
<dbReference type="Proteomes" id="UP000580568">
    <property type="component" value="Unassembled WGS sequence"/>
</dbReference>
<dbReference type="InterPro" id="IPR023753">
    <property type="entry name" value="FAD/NAD-binding_dom"/>
</dbReference>
<keyword evidence="1" id="KW-0560">Oxidoreductase</keyword>
<dbReference type="PRINTS" id="PR00469">
    <property type="entry name" value="PNDRDTASEII"/>
</dbReference>
<dbReference type="InterPro" id="IPR051691">
    <property type="entry name" value="Metab_Enz_Cyan_OpOx_G3PDH"/>
</dbReference>
<evidence type="ECO:0000259" key="2">
    <source>
        <dbReference type="Pfam" id="PF07992"/>
    </source>
</evidence>
<evidence type="ECO:0000256" key="1">
    <source>
        <dbReference type="ARBA" id="ARBA00023002"/>
    </source>
</evidence>
<dbReference type="RefSeq" id="WP_183278877.1">
    <property type="nucleotide sequence ID" value="NZ_BLZR01000001.1"/>
</dbReference>
<gene>
    <name evidence="3" type="ORF">bsdtw1_03637</name>
</gene>
<proteinExistence type="predicted"/>
<dbReference type="EMBL" id="BLZR01000001">
    <property type="protein sequence ID" value="GFP77507.1"/>
    <property type="molecule type" value="Genomic_DNA"/>
</dbReference>
<name>A0A6V8SK05_9CLOT</name>
<dbReference type="SUPFAM" id="SSF51905">
    <property type="entry name" value="FAD/NAD(P)-binding domain"/>
    <property type="match status" value="1"/>
</dbReference>
<dbReference type="PRINTS" id="PR00368">
    <property type="entry name" value="FADPNR"/>
</dbReference>
<dbReference type="AlphaFoldDB" id="A0A6V8SK05"/>
<dbReference type="PANTHER" id="PTHR42949">
    <property type="entry name" value="ANAEROBIC GLYCEROL-3-PHOSPHATE DEHYDROGENASE SUBUNIT B"/>
    <property type="match status" value="1"/>
</dbReference>
<dbReference type="PANTHER" id="PTHR42949:SF3">
    <property type="entry name" value="ANAEROBIC GLYCEROL-3-PHOSPHATE DEHYDROGENASE SUBUNIT B"/>
    <property type="match status" value="1"/>
</dbReference>
<dbReference type="GO" id="GO:0016491">
    <property type="term" value="F:oxidoreductase activity"/>
    <property type="evidence" value="ECO:0007669"/>
    <property type="project" value="UniProtKB-KW"/>
</dbReference>
<dbReference type="InterPro" id="IPR036188">
    <property type="entry name" value="FAD/NAD-bd_sf"/>
</dbReference>
<accession>A0A6V8SK05</accession>
<evidence type="ECO:0000313" key="4">
    <source>
        <dbReference type="Proteomes" id="UP000580568"/>
    </source>
</evidence>
<sequence>MYQYDLVVVGGGTAGIAAAISASEKGVKNILILEREATLGGTLNICIHNGFGKKVLSKEVTGPEYAQFLKDKVDELKIEYKLDTVVIDLNRDKVLSYVNPNEGVVDIKAKSIILATGSRERFTGNINIPTHKFAGIYTVGAAHRFVNINGFLPGKEIVIVGSSDITLVIARRLLLEGAKIKALVEKKSDVIAKRDNIRRIVDEFNIPLLLSRAVLDVEGSDRIESVTIAKVDKRGNIMYDEKEKIECDCLLLSVGWMPESELAEKAMINVESKAKYPVINEKFETSIGGIFACGNLIHSYGYADNTTIEGYEVGRQVVEYLNTYYKNIF</sequence>
<reference evidence="3 4" key="1">
    <citation type="submission" date="2020-07" db="EMBL/GenBank/DDBJ databases">
        <title>A new beta-1,3-glucan-decomposing anaerobic bacterium isolated from anoxic soil subjected to biological soil disinfestation.</title>
        <authorList>
            <person name="Ueki A."/>
            <person name="Tonouchi A."/>
        </authorList>
    </citation>
    <scope>NUCLEOTIDE SEQUENCE [LARGE SCALE GENOMIC DNA]</scope>
    <source>
        <strain evidence="3 4">TW1</strain>
    </source>
</reference>